<keyword evidence="7 14" id="KW-0812">Transmembrane</keyword>
<comment type="caution">
    <text evidence="17">The sequence shown here is derived from an EMBL/GenBank/DDBJ whole genome shotgun (WGS) entry which is preliminary data.</text>
</comment>
<evidence type="ECO:0000256" key="4">
    <source>
        <dbReference type="ARBA" id="ARBA00022475"/>
    </source>
</evidence>
<protein>
    <recommendedName>
        <fullName evidence="3">histidine kinase</fullName>
        <ecNumber evidence="3">2.7.13.3</ecNumber>
    </recommendedName>
</protein>
<dbReference type="PROSITE" id="PS50885">
    <property type="entry name" value="HAMP"/>
    <property type="match status" value="1"/>
</dbReference>
<evidence type="ECO:0000256" key="6">
    <source>
        <dbReference type="ARBA" id="ARBA00022679"/>
    </source>
</evidence>
<dbReference type="Pfam" id="PF00672">
    <property type="entry name" value="HAMP"/>
    <property type="match status" value="1"/>
</dbReference>
<dbReference type="FunFam" id="3.30.565.10:FF:000006">
    <property type="entry name" value="Sensor histidine kinase WalK"/>
    <property type="match status" value="1"/>
</dbReference>
<feature type="transmembrane region" description="Helical" evidence="14">
    <location>
        <begin position="184"/>
        <end position="203"/>
    </location>
</feature>
<feature type="domain" description="Histidine kinase" evidence="15">
    <location>
        <begin position="268"/>
        <end position="485"/>
    </location>
</feature>
<evidence type="ECO:0000256" key="5">
    <source>
        <dbReference type="ARBA" id="ARBA00022553"/>
    </source>
</evidence>
<dbReference type="PROSITE" id="PS50109">
    <property type="entry name" value="HIS_KIN"/>
    <property type="match status" value="1"/>
</dbReference>
<dbReference type="PANTHER" id="PTHR45528">
    <property type="entry name" value="SENSOR HISTIDINE KINASE CPXA"/>
    <property type="match status" value="1"/>
</dbReference>
<gene>
    <name evidence="17" type="ORF">CQA01_19490</name>
</gene>
<dbReference type="InterPro" id="IPR036097">
    <property type="entry name" value="HisK_dim/P_sf"/>
</dbReference>
<evidence type="ECO:0000256" key="7">
    <source>
        <dbReference type="ARBA" id="ARBA00022692"/>
    </source>
</evidence>
<keyword evidence="12" id="KW-0902">Two-component regulatory system</keyword>
<dbReference type="SMART" id="SM00304">
    <property type="entry name" value="HAMP"/>
    <property type="match status" value="1"/>
</dbReference>
<dbReference type="Gene3D" id="6.10.340.10">
    <property type="match status" value="1"/>
</dbReference>
<keyword evidence="5" id="KW-0597">Phosphoprotein</keyword>
<dbReference type="SUPFAM" id="SSF55874">
    <property type="entry name" value="ATPase domain of HSP90 chaperone/DNA topoisomerase II/histidine kinase"/>
    <property type="match status" value="1"/>
</dbReference>
<keyword evidence="11 14" id="KW-1133">Transmembrane helix</keyword>
<keyword evidence="9 17" id="KW-0418">Kinase</keyword>
<dbReference type="SUPFAM" id="SSF158472">
    <property type="entry name" value="HAMP domain-like"/>
    <property type="match status" value="1"/>
</dbReference>
<dbReference type="EMBL" id="BJYV01000007">
    <property type="protein sequence ID" value="GEO21415.1"/>
    <property type="molecule type" value="Genomic_DNA"/>
</dbReference>
<evidence type="ECO:0000256" key="3">
    <source>
        <dbReference type="ARBA" id="ARBA00012438"/>
    </source>
</evidence>
<dbReference type="SUPFAM" id="SSF47384">
    <property type="entry name" value="Homodimeric domain of signal transducing histidine kinase"/>
    <property type="match status" value="1"/>
</dbReference>
<dbReference type="Proteomes" id="UP000321301">
    <property type="component" value="Unassembled WGS sequence"/>
</dbReference>
<dbReference type="GO" id="GO:0005886">
    <property type="term" value="C:plasma membrane"/>
    <property type="evidence" value="ECO:0007669"/>
    <property type="project" value="UniProtKB-SubCell"/>
</dbReference>
<dbReference type="Gene3D" id="1.10.287.130">
    <property type="match status" value="1"/>
</dbReference>
<dbReference type="InterPro" id="IPR005467">
    <property type="entry name" value="His_kinase_dom"/>
</dbReference>
<name>A0A512CB97_9BACT</name>
<evidence type="ECO:0000256" key="10">
    <source>
        <dbReference type="ARBA" id="ARBA00022840"/>
    </source>
</evidence>
<dbReference type="InterPro" id="IPR050398">
    <property type="entry name" value="HssS/ArlS-like"/>
</dbReference>
<accession>A0A512CB97</accession>
<keyword evidence="13 14" id="KW-0472">Membrane</keyword>
<dbReference type="InterPro" id="IPR003660">
    <property type="entry name" value="HAMP_dom"/>
</dbReference>
<dbReference type="RefSeq" id="WP_146947658.1">
    <property type="nucleotide sequence ID" value="NZ_BJYV01000007.1"/>
</dbReference>
<keyword evidence="4" id="KW-1003">Cell membrane</keyword>
<keyword evidence="18" id="KW-1185">Reference proteome</keyword>
<dbReference type="Gene3D" id="3.30.565.10">
    <property type="entry name" value="Histidine kinase-like ATPase, C-terminal domain"/>
    <property type="match status" value="1"/>
</dbReference>
<keyword evidence="10" id="KW-0067">ATP-binding</keyword>
<dbReference type="FunFam" id="1.10.287.130:FF:000008">
    <property type="entry name" value="Two-component sensor histidine kinase"/>
    <property type="match status" value="1"/>
</dbReference>
<evidence type="ECO:0000313" key="18">
    <source>
        <dbReference type="Proteomes" id="UP000321301"/>
    </source>
</evidence>
<evidence type="ECO:0000259" key="16">
    <source>
        <dbReference type="PROSITE" id="PS50885"/>
    </source>
</evidence>
<evidence type="ECO:0000256" key="11">
    <source>
        <dbReference type="ARBA" id="ARBA00022989"/>
    </source>
</evidence>
<dbReference type="Pfam" id="PF02518">
    <property type="entry name" value="HATPase_c"/>
    <property type="match status" value="1"/>
</dbReference>
<keyword evidence="8" id="KW-0547">Nucleotide-binding</keyword>
<dbReference type="PANTHER" id="PTHR45528:SF1">
    <property type="entry name" value="SENSOR HISTIDINE KINASE CPXA"/>
    <property type="match status" value="1"/>
</dbReference>
<dbReference type="AlphaFoldDB" id="A0A512CB97"/>
<dbReference type="Pfam" id="PF00512">
    <property type="entry name" value="HisKA"/>
    <property type="match status" value="1"/>
</dbReference>
<dbReference type="CDD" id="cd00082">
    <property type="entry name" value="HisKA"/>
    <property type="match status" value="1"/>
</dbReference>
<dbReference type="SMART" id="SM00387">
    <property type="entry name" value="HATPase_c"/>
    <property type="match status" value="1"/>
</dbReference>
<dbReference type="GO" id="GO:0000155">
    <property type="term" value="F:phosphorelay sensor kinase activity"/>
    <property type="evidence" value="ECO:0007669"/>
    <property type="project" value="InterPro"/>
</dbReference>
<dbReference type="InterPro" id="IPR003594">
    <property type="entry name" value="HATPase_dom"/>
</dbReference>
<comment type="catalytic activity">
    <reaction evidence="1">
        <text>ATP + protein L-histidine = ADP + protein N-phospho-L-histidine.</text>
        <dbReference type="EC" id="2.7.13.3"/>
    </reaction>
</comment>
<evidence type="ECO:0000256" key="14">
    <source>
        <dbReference type="SAM" id="Phobius"/>
    </source>
</evidence>
<evidence type="ECO:0000256" key="2">
    <source>
        <dbReference type="ARBA" id="ARBA00004651"/>
    </source>
</evidence>
<feature type="domain" description="HAMP" evidence="16">
    <location>
        <begin position="201"/>
        <end position="253"/>
    </location>
</feature>
<evidence type="ECO:0000256" key="9">
    <source>
        <dbReference type="ARBA" id="ARBA00022777"/>
    </source>
</evidence>
<evidence type="ECO:0000256" key="13">
    <source>
        <dbReference type="ARBA" id="ARBA00023136"/>
    </source>
</evidence>
<dbReference type="GO" id="GO:0005524">
    <property type="term" value="F:ATP binding"/>
    <property type="evidence" value="ECO:0007669"/>
    <property type="project" value="UniProtKB-KW"/>
</dbReference>
<dbReference type="EC" id="2.7.13.3" evidence="3"/>
<keyword evidence="6" id="KW-0808">Transferase</keyword>
<organism evidence="17 18">
    <name type="scientific">Cyclobacterium qasimii</name>
    <dbReference type="NCBI Taxonomy" id="1350429"/>
    <lineage>
        <taxon>Bacteria</taxon>
        <taxon>Pseudomonadati</taxon>
        <taxon>Bacteroidota</taxon>
        <taxon>Cytophagia</taxon>
        <taxon>Cytophagales</taxon>
        <taxon>Cyclobacteriaceae</taxon>
        <taxon>Cyclobacterium</taxon>
    </lineage>
</organism>
<feature type="transmembrane region" description="Helical" evidence="14">
    <location>
        <begin position="12"/>
        <end position="30"/>
    </location>
</feature>
<reference evidence="17 18" key="1">
    <citation type="submission" date="2019-07" db="EMBL/GenBank/DDBJ databases">
        <title>Whole genome shotgun sequence of Cyclobacterium qasimii NBRC 106168.</title>
        <authorList>
            <person name="Hosoyama A."/>
            <person name="Uohara A."/>
            <person name="Ohji S."/>
            <person name="Ichikawa N."/>
        </authorList>
    </citation>
    <scope>NUCLEOTIDE SEQUENCE [LARGE SCALE GENOMIC DNA]</scope>
    <source>
        <strain evidence="17 18">NBRC 106168</strain>
    </source>
</reference>
<comment type="subcellular location">
    <subcellularLocation>
        <location evidence="2">Cell membrane</location>
        <topology evidence="2">Multi-pass membrane protein</topology>
    </subcellularLocation>
</comment>
<dbReference type="InterPro" id="IPR036890">
    <property type="entry name" value="HATPase_C_sf"/>
</dbReference>
<sequence length="485" mass="55107">MKKIFNSLFWRLSFFFLFFLLIISGVFIYITHNSSIIYSQETSQKLNRPLAERVAKFTQPFVNGSLNDVDVEEMFHNVMVLNPSVEVYLLDESGKILSYYAPFGEVKLERLNLDPIHQFIDNKEEFIKGEDPRNPGVHKIFSAASIINNDKKVGYIYIILASEEYTSVTDMLAHNYQIKLATKAVLITLLAAIIIGFFVIWYLTKNVNKISAAVNRFKHGDLSSRIHLKSKGELSVLANNIDSMADTIVSNINEIRSVEKLRKELISNISHDLRTPLTSIQGYAETLVLLEEKLDKKTKIKYLDTILSSTQRLKKMVDDLFEISKLEASQVETKKENFSINELLSDMVMKFNLIAKSKSIDFKIQMLEENVLVFADIALMERVFQNLLDNALKHTNEGGTVLIVIKNKTTDAIEIMIKDTGIGISSEELPYIFDRYKKGESNNQDGTGLGLAIVKKILDLHKQDIKVESELNVGTSFSFNLPVHS</sequence>
<evidence type="ECO:0000313" key="17">
    <source>
        <dbReference type="EMBL" id="GEO21415.1"/>
    </source>
</evidence>
<evidence type="ECO:0000256" key="12">
    <source>
        <dbReference type="ARBA" id="ARBA00023012"/>
    </source>
</evidence>
<proteinExistence type="predicted"/>
<dbReference type="SMART" id="SM00388">
    <property type="entry name" value="HisKA"/>
    <property type="match status" value="1"/>
</dbReference>
<dbReference type="InterPro" id="IPR004358">
    <property type="entry name" value="Sig_transdc_His_kin-like_C"/>
</dbReference>
<dbReference type="CDD" id="cd06225">
    <property type="entry name" value="HAMP"/>
    <property type="match status" value="1"/>
</dbReference>
<evidence type="ECO:0000259" key="15">
    <source>
        <dbReference type="PROSITE" id="PS50109"/>
    </source>
</evidence>
<evidence type="ECO:0000256" key="8">
    <source>
        <dbReference type="ARBA" id="ARBA00022741"/>
    </source>
</evidence>
<dbReference type="PRINTS" id="PR00344">
    <property type="entry name" value="BCTRLSENSOR"/>
</dbReference>
<dbReference type="InterPro" id="IPR003661">
    <property type="entry name" value="HisK_dim/P_dom"/>
</dbReference>
<evidence type="ECO:0000256" key="1">
    <source>
        <dbReference type="ARBA" id="ARBA00000085"/>
    </source>
</evidence>